<organism evidence="1 2">
    <name type="scientific">Kitasatospora misakiensis</name>
    <dbReference type="NCBI Taxonomy" id="67330"/>
    <lineage>
        <taxon>Bacteria</taxon>
        <taxon>Bacillati</taxon>
        <taxon>Actinomycetota</taxon>
        <taxon>Actinomycetes</taxon>
        <taxon>Kitasatosporales</taxon>
        <taxon>Streptomycetaceae</taxon>
        <taxon>Kitasatospora</taxon>
    </lineage>
</organism>
<accession>A0ABW0WY05</accession>
<dbReference type="Proteomes" id="UP001595975">
    <property type="component" value="Unassembled WGS sequence"/>
</dbReference>
<proteinExistence type="predicted"/>
<dbReference type="RefSeq" id="WP_380224807.1">
    <property type="nucleotide sequence ID" value="NZ_JBHSOF010000008.1"/>
</dbReference>
<dbReference type="EMBL" id="JBHSOF010000008">
    <property type="protein sequence ID" value="MFC5663157.1"/>
    <property type="molecule type" value="Genomic_DNA"/>
</dbReference>
<comment type="caution">
    <text evidence="1">The sequence shown here is derived from an EMBL/GenBank/DDBJ whole genome shotgun (WGS) entry which is preliminary data.</text>
</comment>
<gene>
    <name evidence="1" type="ORF">ACFP3U_09195</name>
</gene>
<evidence type="ECO:0000313" key="1">
    <source>
        <dbReference type="EMBL" id="MFC5663157.1"/>
    </source>
</evidence>
<name>A0ABW0WY05_9ACTN</name>
<sequence length="153" mass="15598">MARIYVRSGINPDDPGAPVVALLVDPDGPPGERAVAKLGWYGYEGDGASYLLPTDGWAEHALDGERLTVAVAAYPSALERLGADPAAFPERSPAVPKAALVLHAEAAVDPALYARAGAATAVFAAGPGLALDDVLAGEDAWPVVLPPPPPAED</sequence>
<evidence type="ECO:0000313" key="2">
    <source>
        <dbReference type="Proteomes" id="UP001595975"/>
    </source>
</evidence>
<keyword evidence="2" id="KW-1185">Reference proteome</keyword>
<protein>
    <submittedName>
        <fullName evidence="1">Uncharacterized protein</fullName>
    </submittedName>
</protein>
<reference evidence="2" key="1">
    <citation type="journal article" date="2019" name="Int. J. Syst. Evol. Microbiol.">
        <title>The Global Catalogue of Microorganisms (GCM) 10K type strain sequencing project: providing services to taxonomists for standard genome sequencing and annotation.</title>
        <authorList>
            <consortium name="The Broad Institute Genomics Platform"/>
            <consortium name="The Broad Institute Genome Sequencing Center for Infectious Disease"/>
            <person name="Wu L."/>
            <person name="Ma J."/>
        </authorList>
    </citation>
    <scope>NUCLEOTIDE SEQUENCE [LARGE SCALE GENOMIC DNA]</scope>
    <source>
        <strain evidence="2">CGMCC 4.1437</strain>
    </source>
</reference>